<protein>
    <submittedName>
        <fullName evidence="1">Uncharacterized protein</fullName>
    </submittedName>
</protein>
<dbReference type="Proteomes" id="UP000326759">
    <property type="component" value="Unassembled WGS sequence"/>
</dbReference>
<proteinExistence type="predicted"/>
<reference evidence="1 2" key="1">
    <citation type="journal article" date="2019" name="PLoS Biol.">
        <title>Sex chromosomes control vertical transmission of feminizing Wolbachia symbionts in an isopod.</title>
        <authorList>
            <person name="Becking T."/>
            <person name="Chebbi M.A."/>
            <person name="Giraud I."/>
            <person name="Moumen B."/>
            <person name="Laverre T."/>
            <person name="Caubet Y."/>
            <person name="Peccoud J."/>
            <person name="Gilbert C."/>
            <person name="Cordaux R."/>
        </authorList>
    </citation>
    <scope>NUCLEOTIDE SEQUENCE [LARGE SCALE GENOMIC DNA]</scope>
    <source>
        <strain evidence="1">ANa2</strain>
        <tissue evidence="1">Whole body excluding digestive tract and cuticle</tissue>
    </source>
</reference>
<evidence type="ECO:0000313" key="1">
    <source>
        <dbReference type="EMBL" id="KAB7497474.1"/>
    </source>
</evidence>
<name>A0A5N5STD1_9CRUS</name>
<dbReference type="EMBL" id="SEYY01020233">
    <property type="protein sequence ID" value="KAB7497474.1"/>
    <property type="molecule type" value="Genomic_DNA"/>
</dbReference>
<evidence type="ECO:0000313" key="2">
    <source>
        <dbReference type="Proteomes" id="UP000326759"/>
    </source>
</evidence>
<comment type="caution">
    <text evidence="1">The sequence shown here is derived from an EMBL/GenBank/DDBJ whole genome shotgun (WGS) entry which is preliminary data.</text>
</comment>
<sequence length="151" mass="17459">MVGRMLESNFQTYDDTDLLQDIFGLCTPPFHSKTGIIFRMVNVLENISQELYHLIIQQKNMSRTVSATEVQEEMDIEKAELCTYVCRVLIFKARDIKVTDKINTFKLDNKHCLTDESNDIFGIITDLCLELEGLQKCIHNLNLSVVEHNMK</sequence>
<accession>A0A5N5STD1</accession>
<gene>
    <name evidence="1" type="ORF">Anas_06510</name>
</gene>
<organism evidence="1 2">
    <name type="scientific">Armadillidium nasatum</name>
    <dbReference type="NCBI Taxonomy" id="96803"/>
    <lineage>
        <taxon>Eukaryota</taxon>
        <taxon>Metazoa</taxon>
        <taxon>Ecdysozoa</taxon>
        <taxon>Arthropoda</taxon>
        <taxon>Crustacea</taxon>
        <taxon>Multicrustacea</taxon>
        <taxon>Malacostraca</taxon>
        <taxon>Eumalacostraca</taxon>
        <taxon>Peracarida</taxon>
        <taxon>Isopoda</taxon>
        <taxon>Oniscidea</taxon>
        <taxon>Crinocheta</taxon>
        <taxon>Armadillidiidae</taxon>
        <taxon>Armadillidium</taxon>
    </lineage>
</organism>
<dbReference type="AlphaFoldDB" id="A0A5N5STD1"/>
<keyword evidence="2" id="KW-1185">Reference proteome</keyword>